<keyword evidence="1 5" id="KW-0820">tRNA-binding</keyword>
<comment type="similarity">
    <text evidence="5">Belongs to the RqcP family.</text>
</comment>
<evidence type="ECO:0000313" key="7">
    <source>
        <dbReference type="EMBL" id="EEB36072.1"/>
    </source>
</evidence>
<dbReference type="InterPro" id="IPR025490">
    <property type="entry name" value="RqcP"/>
</dbReference>
<name>B6W916_9FIRM</name>
<dbReference type="GO" id="GO:0072344">
    <property type="term" value="P:rescue of stalled ribosome"/>
    <property type="evidence" value="ECO:0007669"/>
    <property type="project" value="UniProtKB-UniRule"/>
</dbReference>
<dbReference type="STRING" id="561177.ANHYDRO_01067"/>
<dbReference type="Pfam" id="PF01479">
    <property type="entry name" value="S4"/>
    <property type="match status" value="1"/>
</dbReference>
<dbReference type="PIRSF" id="PIRSF038881">
    <property type="entry name" value="RNAbp_HP1423"/>
    <property type="match status" value="1"/>
</dbReference>
<dbReference type="EMBL" id="ABXA01000028">
    <property type="protein sequence ID" value="EEB36072.1"/>
    <property type="molecule type" value="Genomic_DNA"/>
</dbReference>
<feature type="domain" description="RNA-binding S4" evidence="6">
    <location>
        <begin position="1"/>
        <end position="64"/>
    </location>
</feature>
<evidence type="ECO:0000256" key="5">
    <source>
        <dbReference type="HAMAP-Rule" id="MF_00871"/>
    </source>
</evidence>
<dbReference type="Proteomes" id="UP000005451">
    <property type="component" value="Unassembled WGS sequence"/>
</dbReference>
<accession>B6W916</accession>
<evidence type="ECO:0000256" key="3">
    <source>
        <dbReference type="ARBA" id="ARBA00022884"/>
    </source>
</evidence>
<dbReference type="CDD" id="cd00165">
    <property type="entry name" value="S4"/>
    <property type="match status" value="1"/>
</dbReference>
<gene>
    <name evidence="5" type="primary">rqcP</name>
    <name evidence="7" type="ORF">ANHYDRO_01067</name>
</gene>
<reference evidence="7 8" key="1">
    <citation type="submission" date="2008-09" db="EMBL/GenBank/DDBJ databases">
        <authorList>
            <person name="Fulton L."/>
            <person name="Clifton S."/>
            <person name="Fulton B."/>
            <person name="Xu J."/>
            <person name="Minx P."/>
            <person name="Pepin K.H."/>
            <person name="Johnson M."/>
            <person name="Thiruvilangam P."/>
            <person name="Bhonagiri V."/>
            <person name="Nash W.E."/>
            <person name="Mardis E.R."/>
            <person name="Wilson R.K."/>
        </authorList>
    </citation>
    <scope>NUCLEOTIDE SEQUENCE [LARGE SCALE GENOMIC DNA]</scope>
    <source>
        <strain evidence="7 8">DSM 7454</strain>
    </source>
</reference>
<keyword evidence="4 5" id="KW-0648">Protein biosynthesis</keyword>
<evidence type="ECO:0000256" key="4">
    <source>
        <dbReference type="ARBA" id="ARBA00022917"/>
    </source>
</evidence>
<dbReference type="InterPro" id="IPR002942">
    <property type="entry name" value="S4_RNA-bd"/>
</dbReference>
<reference evidence="7 8" key="2">
    <citation type="submission" date="2008-10" db="EMBL/GenBank/DDBJ databases">
        <title>Draft genome sequence of Anaerococcus hydrogenalis (DSM 7454).</title>
        <authorList>
            <person name="Sudarsanam P."/>
            <person name="Ley R."/>
            <person name="Guruge J."/>
            <person name="Turnbaugh P.J."/>
            <person name="Mahowald M."/>
            <person name="Liep D."/>
            <person name="Gordon J."/>
        </authorList>
    </citation>
    <scope>NUCLEOTIDE SEQUENCE [LARGE SCALE GENOMIC DNA]</scope>
    <source>
        <strain evidence="7 8">DSM 7454</strain>
    </source>
</reference>
<dbReference type="GO" id="GO:0000049">
    <property type="term" value="F:tRNA binding"/>
    <property type="evidence" value="ECO:0007669"/>
    <property type="project" value="UniProtKB-UniRule"/>
</dbReference>
<dbReference type="SUPFAM" id="SSF55174">
    <property type="entry name" value="Alpha-L RNA-binding motif"/>
    <property type="match status" value="1"/>
</dbReference>
<proteinExistence type="inferred from homology"/>
<dbReference type="SMART" id="SM00363">
    <property type="entry name" value="S4"/>
    <property type="match status" value="1"/>
</dbReference>
<dbReference type="GO" id="GO:0019843">
    <property type="term" value="F:rRNA binding"/>
    <property type="evidence" value="ECO:0007669"/>
    <property type="project" value="UniProtKB-UniRule"/>
</dbReference>
<dbReference type="RefSeq" id="WP_004814116.1">
    <property type="nucleotide sequence ID" value="NZ_ABXA01000028.1"/>
</dbReference>
<protein>
    <recommendedName>
        <fullName evidence="5">RQC P-site tRNA stabilizing factor</fullName>
        <shortName evidence="5">RqcP</shortName>
    </recommendedName>
    <alternativeName>
        <fullName evidence="5">Ribosome-associated protein quality control protein P</fullName>
    </alternativeName>
</protein>
<sequence length="81" mass="9085">MRIDKFLKNSRIIKRRQVAKDACLNERVKINGDIAKAGTNVNPGDIIEVSFGKRNLKVKVLDLIDGAKKNDAGEMFEVIDE</sequence>
<comment type="subunit">
    <text evidence="5">Associates with stalled 50S ribosomal subunits. Binds to RqcH, 23S rRNA and the P-site tRNA. Does not require RqcH for association with 50S subunits.</text>
</comment>
<dbReference type="eggNOG" id="COG1188">
    <property type="taxonomic scope" value="Bacteria"/>
</dbReference>
<evidence type="ECO:0000256" key="1">
    <source>
        <dbReference type="ARBA" id="ARBA00022555"/>
    </source>
</evidence>
<dbReference type="InterPro" id="IPR036986">
    <property type="entry name" value="S4_RNA-bd_sf"/>
</dbReference>
<comment type="caution">
    <text evidence="7">The sequence shown here is derived from an EMBL/GenBank/DDBJ whole genome shotgun (WGS) entry which is preliminary data.</text>
</comment>
<organism evidence="7 8">
    <name type="scientific">Anaerococcus hydrogenalis DSM 7454</name>
    <dbReference type="NCBI Taxonomy" id="561177"/>
    <lineage>
        <taxon>Bacteria</taxon>
        <taxon>Bacillati</taxon>
        <taxon>Bacillota</taxon>
        <taxon>Tissierellia</taxon>
        <taxon>Tissierellales</taxon>
        <taxon>Peptoniphilaceae</taxon>
        <taxon>Anaerococcus</taxon>
    </lineage>
</organism>
<keyword evidence="2 5" id="KW-0699">rRNA-binding</keyword>
<evidence type="ECO:0000259" key="6">
    <source>
        <dbReference type="SMART" id="SM00363"/>
    </source>
</evidence>
<dbReference type="HAMAP" id="MF_00871">
    <property type="entry name" value="RqcP"/>
    <property type="match status" value="1"/>
</dbReference>
<evidence type="ECO:0000313" key="8">
    <source>
        <dbReference type="Proteomes" id="UP000005451"/>
    </source>
</evidence>
<dbReference type="Gene3D" id="3.10.290.10">
    <property type="entry name" value="RNA-binding S4 domain"/>
    <property type="match status" value="1"/>
</dbReference>
<evidence type="ECO:0000256" key="2">
    <source>
        <dbReference type="ARBA" id="ARBA00022730"/>
    </source>
</evidence>
<comment type="function">
    <text evidence="5">Key component of the ribosome quality control system (RQC), a ribosome-associated complex that mediates the extraction of incompletely synthesized nascent chains from stalled ribosomes and their subsequent degradation. RqcH recruits Ala-charged tRNA, and with RqcP directs the elongation of stalled nascent chains on 50S ribosomal subunits, leading to non-templated C-terminal alanine extensions (Ala tail). The Ala tail promotes nascent chain degradation. RqcP is associated with the translocation-like movement of the peptidyl-tRNA from the A-site into the P-site.</text>
</comment>
<dbReference type="AlphaFoldDB" id="B6W916"/>
<keyword evidence="3 5" id="KW-0694">RNA-binding</keyword>
<dbReference type="GO" id="GO:0043023">
    <property type="term" value="F:ribosomal large subunit binding"/>
    <property type="evidence" value="ECO:0007669"/>
    <property type="project" value="UniProtKB-UniRule"/>
</dbReference>
<dbReference type="PROSITE" id="PS50889">
    <property type="entry name" value="S4"/>
    <property type="match status" value="1"/>
</dbReference>